<sequence length="99" mass="11209">MSDTLHTVVNHLSRFVKVPCGSNVDIREVSGTIVLPVKKKTLQQQYLLCQNDSSDMDVNDEDGFVFACLFAALIKSLRCEELNEAQKSGKRRIRRPRSL</sequence>
<name>A0A9D4NEY2_DREPO</name>
<dbReference type="EMBL" id="JAIWYP010000001">
    <property type="protein sequence ID" value="KAH3893155.1"/>
    <property type="molecule type" value="Genomic_DNA"/>
</dbReference>
<gene>
    <name evidence="1" type="ORF">DPMN_017299</name>
</gene>
<dbReference type="Proteomes" id="UP000828390">
    <property type="component" value="Unassembled WGS sequence"/>
</dbReference>
<dbReference type="AlphaFoldDB" id="A0A9D4NEY2"/>
<keyword evidence="2" id="KW-1185">Reference proteome</keyword>
<evidence type="ECO:0000313" key="1">
    <source>
        <dbReference type="EMBL" id="KAH3893155.1"/>
    </source>
</evidence>
<evidence type="ECO:0000313" key="2">
    <source>
        <dbReference type="Proteomes" id="UP000828390"/>
    </source>
</evidence>
<reference evidence="1" key="1">
    <citation type="journal article" date="2019" name="bioRxiv">
        <title>The Genome of the Zebra Mussel, Dreissena polymorpha: A Resource for Invasive Species Research.</title>
        <authorList>
            <person name="McCartney M.A."/>
            <person name="Auch B."/>
            <person name="Kono T."/>
            <person name="Mallez S."/>
            <person name="Zhang Y."/>
            <person name="Obille A."/>
            <person name="Becker A."/>
            <person name="Abrahante J.E."/>
            <person name="Garbe J."/>
            <person name="Badalamenti J.P."/>
            <person name="Herman A."/>
            <person name="Mangelson H."/>
            <person name="Liachko I."/>
            <person name="Sullivan S."/>
            <person name="Sone E.D."/>
            <person name="Koren S."/>
            <person name="Silverstein K.A.T."/>
            <person name="Beckman K.B."/>
            <person name="Gohl D.M."/>
        </authorList>
    </citation>
    <scope>NUCLEOTIDE SEQUENCE</scope>
    <source>
        <strain evidence="1">Duluth1</strain>
        <tissue evidence="1">Whole animal</tissue>
    </source>
</reference>
<proteinExistence type="predicted"/>
<reference evidence="1" key="2">
    <citation type="submission" date="2020-11" db="EMBL/GenBank/DDBJ databases">
        <authorList>
            <person name="McCartney M.A."/>
            <person name="Auch B."/>
            <person name="Kono T."/>
            <person name="Mallez S."/>
            <person name="Becker A."/>
            <person name="Gohl D.M."/>
            <person name="Silverstein K.A.T."/>
            <person name="Koren S."/>
            <person name="Bechman K.B."/>
            <person name="Herman A."/>
            <person name="Abrahante J.E."/>
            <person name="Garbe J."/>
        </authorList>
    </citation>
    <scope>NUCLEOTIDE SEQUENCE</scope>
    <source>
        <strain evidence="1">Duluth1</strain>
        <tissue evidence="1">Whole animal</tissue>
    </source>
</reference>
<accession>A0A9D4NEY2</accession>
<organism evidence="1 2">
    <name type="scientific">Dreissena polymorpha</name>
    <name type="common">Zebra mussel</name>
    <name type="synonym">Mytilus polymorpha</name>
    <dbReference type="NCBI Taxonomy" id="45954"/>
    <lineage>
        <taxon>Eukaryota</taxon>
        <taxon>Metazoa</taxon>
        <taxon>Spiralia</taxon>
        <taxon>Lophotrochozoa</taxon>
        <taxon>Mollusca</taxon>
        <taxon>Bivalvia</taxon>
        <taxon>Autobranchia</taxon>
        <taxon>Heteroconchia</taxon>
        <taxon>Euheterodonta</taxon>
        <taxon>Imparidentia</taxon>
        <taxon>Neoheterodontei</taxon>
        <taxon>Myida</taxon>
        <taxon>Dreissenoidea</taxon>
        <taxon>Dreissenidae</taxon>
        <taxon>Dreissena</taxon>
    </lineage>
</organism>
<comment type="caution">
    <text evidence="1">The sequence shown here is derived from an EMBL/GenBank/DDBJ whole genome shotgun (WGS) entry which is preliminary data.</text>
</comment>
<protein>
    <submittedName>
        <fullName evidence="1">Uncharacterized protein</fullName>
    </submittedName>
</protein>